<evidence type="ECO:0000256" key="4">
    <source>
        <dbReference type="ARBA" id="ARBA00022475"/>
    </source>
</evidence>
<keyword evidence="5" id="KW-0488">Methylation</keyword>
<dbReference type="InterPro" id="IPR000983">
    <property type="entry name" value="Bac_GSPG_pilin"/>
</dbReference>
<dbReference type="InterPro" id="IPR045584">
    <property type="entry name" value="Pilin-like"/>
</dbReference>
<dbReference type="Pfam" id="PF08334">
    <property type="entry name" value="T2SSG"/>
    <property type="match status" value="1"/>
</dbReference>
<evidence type="ECO:0000256" key="7">
    <source>
        <dbReference type="ARBA" id="ARBA00022692"/>
    </source>
</evidence>
<comment type="subcellular location">
    <subcellularLocation>
        <location evidence="1">Cell inner membrane</location>
        <topology evidence="1">Single-pass membrane protein</topology>
    </subcellularLocation>
</comment>
<evidence type="ECO:0000313" key="13">
    <source>
        <dbReference type="EMBL" id="GBQ87687.1"/>
    </source>
</evidence>
<dbReference type="PANTHER" id="PTHR30093">
    <property type="entry name" value="GENERAL SECRETION PATHWAY PROTEIN G"/>
    <property type="match status" value="1"/>
</dbReference>
<keyword evidence="8 11" id="KW-1133">Transmembrane helix</keyword>
<proteinExistence type="inferred from homology"/>
<dbReference type="PROSITE" id="PS00409">
    <property type="entry name" value="PROKAR_NTER_METHYL"/>
    <property type="match status" value="1"/>
</dbReference>
<dbReference type="InterPro" id="IPR010054">
    <property type="entry name" value="Type2_sec_GspG"/>
</dbReference>
<evidence type="ECO:0000256" key="9">
    <source>
        <dbReference type="ARBA" id="ARBA00023136"/>
    </source>
</evidence>
<evidence type="ECO:0000256" key="6">
    <source>
        <dbReference type="ARBA" id="ARBA00022519"/>
    </source>
</evidence>
<dbReference type="InterPro" id="IPR012902">
    <property type="entry name" value="N_methyl_site"/>
</dbReference>
<keyword evidence="14" id="KW-1185">Reference proteome</keyword>
<keyword evidence="7 11" id="KW-0812">Transmembrane</keyword>
<evidence type="ECO:0000256" key="10">
    <source>
        <dbReference type="SAM" id="MobiDB-lite"/>
    </source>
</evidence>
<keyword evidence="4" id="KW-1003">Cell membrane</keyword>
<sequence>MSESNLMGVTDTLAQPPRDSMAKTGEAERNEAGFTLLELLVVIAILGLLIGLVAPAALRQLGGARNSVAHQSIQRLGEVLDLYRLDMGNYPSTEDGLHALIERPQGADNWNGPYLKDGADPTDPWHHPYVYQSPSERPGHEYDLCSKGAHDTTDRAAMICNP</sequence>
<evidence type="ECO:0000256" key="11">
    <source>
        <dbReference type="SAM" id="Phobius"/>
    </source>
</evidence>
<name>A0ABQ0Q230_9PROT</name>
<dbReference type="NCBIfam" id="TIGR02532">
    <property type="entry name" value="IV_pilin_GFxxxE"/>
    <property type="match status" value="1"/>
</dbReference>
<protein>
    <recommendedName>
        <fullName evidence="3">Type II secretion system core protein G</fullName>
    </recommendedName>
</protein>
<evidence type="ECO:0000256" key="5">
    <source>
        <dbReference type="ARBA" id="ARBA00022481"/>
    </source>
</evidence>
<dbReference type="PANTHER" id="PTHR30093:SF44">
    <property type="entry name" value="TYPE II SECRETION SYSTEM CORE PROTEIN G"/>
    <property type="match status" value="1"/>
</dbReference>
<comment type="caution">
    <text evidence="13">The sequence shown here is derived from an EMBL/GenBank/DDBJ whole genome shotgun (WGS) entry which is preliminary data.</text>
</comment>
<accession>A0ABQ0Q230</accession>
<evidence type="ECO:0000256" key="1">
    <source>
        <dbReference type="ARBA" id="ARBA00004377"/>
    </source>
</evidence>
<evidence type="ECO:0000256" key="8">
    <source>
        <dbReference type="ARBA" id="ARBA00022989"/>
    </source>
</evidence>
<keyword evidence="9 11" id="KW-0472">Membrane</keyword>
<comment type="similarity">
    <text evidence="2">Belongs to the GSP G family.</text>
</comment>
<dbReference type="EMBL" id="BAPV01000010">
    <property type="protein sequence ID" value="GBQ87687.1"/>
    <property type="molecule type" value="Genomic_DNA"/>
</dbReference>
<dbReference type="Gene3D" id="3.30.700.10">
    <property type="entry name" value="Glycoprotein, Type 4 Pilin"/>
    <property type="match status" value="1"/>
</dbReference>
<dbReference type="PRINTS" id="PR00813">
    <property type="entry name" value="BCTERIALGSPG"/>
</dbReference>
<dbReference type="InterPro" id="IPR013545">
    <property type="entry name" value="T2SS_protein-GspG_C"/>
</dbReference>
<feature type="transmembrane region" description="Helical" evidence="11">
    <location>
        <begin position="39"/>
        <end position="58"/>
    </location>
</feature>
<organism evidence="13 14">
    <name type="scientific">Asaia krungthepensis NRIC 0535</name>
    <dbReference type="NCBI Taxonomy" id="1307925"/>
    <lineage>
        <taxon>Bacteria</taxon>
        <taxon>Pseudomonadati</taxon>
        <taxon>Pseudomonadota</taxon>
        <taxon>Alphaproteobacteria</taxon>
        <taxon>Acetobacterales</taxon>
        <taxon>Acetobacteraceae</taxon>
        <taxon>Asaia</taxon>
    </lineage>
</organism>
<evidence type="ECO:0000256" key="2">
    <source>
        <dbReference type="ARBA" id="ARBA00009984"/>
    </source>
</evidence>
<dbReference type="SUPFAM" id="SSF54523">
    <property type="entry name" value="Pili subunits"/>
    <property type="match status" value="1"/>
</dbReference>
<dbReference type="Proteomes" id="UP001062776">
    <property type="component" value="Unassembled WGS sequence"/>
</dbReference>
<reference evidence="13" key="1">
    <citation type="submission" date="2013-04" db="EMBL/GenBank/DDBJ databases">
        <title>The genome sequencing project of 58 acetic acid bacteria.</title>
        <authorList>
            <person name="Okamoto-Kainuma A."/>
            <person name="Ishikawa M."/>
            <person name="Umino S."/>
            <person name="Koizumi Y."/>
            <person name="Shiwa Y."/>
            <person name="Yoshikawa H."/>
            <person name="Matsutani M."/>
            <person name="Matsushita K."/>
        </authorList>
    </citation>
    <scope>NUCLEOTIDE SEQUENCE</scope>
    <source>
        <strain evidence="13">NRIC 0535</strain>
    </source>
</reference>
<feature type="region of interest" description="Disordered" evidence="10">
    <location>
        <begin position="1"/>
        <end position="25"/>
    </location>
</feature>
<dbReference type="Pfam" id="PF07963">
    <property type="entry name" value="N_methyl"/>
    <property type="match status" value="1"/>
</dbReference>
<evidence type="ECO:0000256" key="3">
    <source>
        <dbReference type="ARBA" id="ARBA00020042"/>
    </source>
</evidence>
<evidence type="ECO:0000313" key="14">
    <source>
        <dbReference type="Proteomes" id="UP001062776"/>
    </source>
</evidence>
<evidence type="ECO:0000259" key="12">
    <source>
        <dbReference type="Pfam" id="PF08334"/>
    </source>
</evidence>
<feature type="domain" description="Type II secretion system protein GspG C-terminal" evidence="12">
    <location>
        <begin position="58"/>
        <end position="154"/>
    </location>
</feature>
<keyword evidence="6" id="KW-0997">Cell inner membrane</keyword>
<gene>
    <name evidence="13" type="ORF">AA0535_1342</name>
</gene>
<dbReference type="NCBIfam" id="TIGR01710">
    <property type="entry name" value="typeII_sec_gspG"/>
    <property type="match status" value="1"/>
</dbReference>